<accession>A0A140E3B6</accession>
<dbReference type="GO" id="GO:0000150">
    <property type="term" value="F:DNA strand exchange activity"/>
    <property type="evidence" value="ECO:0007669"/>
    <property type="project" value="InterPro"/>
</dbReference>
<protein>
    <submittedName>
        <fullName evidence="1">Uncharacterized protein</fullName>
    </submittedName>
</protein>
<gene>
    <name evidence="1" type="ORF">JT25_000050</name>
</gene>
<dbReference type="SUPFAM" id="SSF53041">
    <property type="entry name" value="Resolvase-like"/>
    <property type="match status" value="1"/>
</dbReference>
<proteinExistence type="predicted"/>
<dbReference type="GO" id="GO:0003677">
    <property type="term" value="F:DNA binding"/>
    <property type="evidence" value="ECO:0007669"/>
    <property type="project" value="InterPro"/>
</dbReference>
<organism evidence="1 2">
    <name type="scientific">Methylomonas denitrificans</name>
    <dbReference type="NCBI Taxonomy" id="1538553"/>
    <lineage>
        <taxon>Bacteria</taxon>
        <taxon>Pseudomonadati</taxon>
        <taxon>Pseudomonadota</taxon>
        <taxon>Gammaproteobacteria</taxon>
        <taxon>Methylococcales</taxon>
        <taxon>Methylococcaceae</taxon>
        <taxon>Methylomonas</taxon>
    </lineage>
</organism>
<dbReference type="Proteomes" id="UP000030512">
    <property type="component" value="Chromosome"/>
</dbReference>
<keyword evidence="2" id="KW-1185">Reference proteome</keyword>
<dbReference type="AlphaFoldDB" id="A0A140E3B6"/>
<reference evidence="1 2" key="1">
    <citation type="journal article" date="2015" name="Environ. Microbiol.">
        <title>Methane oxidation coupled to nitrate reduction under hypoxia by the Gammaproteobacterium Methylomonas denitrificans, sp. nov. type strain FJG1.</title>
        <authorList>
            <person name="Kits K.D."/>
            <person name="Klotz M.G."/>
            <person name="Stein L.Y."/>
        </authorList>
    </citation>
    <scope>NUCLEOTIDE SEQUENCE [LARGE SCALE GENOMIC DNA]</scope>
    <source>
        <strain evidence="1 2">FJG1</strain>
    </source>
</reference>
<dbReference type="InterPro" id="IPR036162">
    <property type="entry name" value="Resolvase-like_N_sf"/>
</dbReference>
<evidence type="ECO:0000313" key="2">
    <source>
        <dbReference type="Proteomes" id="UP000030512"/>
    </source>
</evidence>
<name>A0A140E3B6_9GAMM</name>
<dbReference type="KEGG" id="mdn:JT25_000050"/>
<dbReference type="EMBL" id="CP014476">
    <property type="protein sequence ID" value="AMK74890.1"/>
    <property type="molecule type" value="Genomic_DNA"/>
</dbReference>
<sequence length="89" mass="10136">MRFSNARVSTHDQHPELQIYMLVGASCEQVFQEKMSGKDRGWCRCRITAGIDSLRCSLNATALYERAIAKVVIRLNVVVFVLYLSRAKD</sequence>
<evidence type="ECO:0000313" key="1">
    <source>
        <dbReference type="EMBL" id="AMK74890.1"/>
    </source>
</evidence>
<dbReference type="PROSITE" id="PS51257">
    <property type="entry name" value="PROKAR_LIPOPROTEIN"/>
    <property type="match status" value="1"/>
</dbReference>